<sequence>MRPVNRSVILSVAVRPVLLLPPAALAVRIGHINRHRFRWRVAAARAITLAKRTSSRAFPRRKCRLPCYSKSENKRTNDRSIDRSIARVRIFLCPGTRELPLQPQSHIFA</sequence>
<evidence type="ECO:0000256" key="1">
    <source>
        <dbReference type="SAM" id="SignalP"/>
    </source>
</evidence>
<dbReference type="EMBL" id="GGFJ01012318">
    <property type="protein sequence ID" value="MBW61459.1"/>
    <property type="molecule type" value="Transcribed_RNA"/>
</dbReference>
<accession>A0A2M4C890</accession>
<keyword evidence="1" id="KW-0732">Signal</keyword>
<proteinExistence type="predicted"/>
<name>A0A2M4C890_9DIPT</name>
<evidence type="ECO:0000313" key="2">
    <source>
        <dbReference type="EMBL" id="MBW61459.1"/>
    </source>
</evidence>
<dbReference type="AlphaFoldDB" id="A0A2M4C890"/>
<feature type="signal peptide" evidence="1">
    <location>
        <begin position="1"/>
        <end position="19"/>
    </location>
</feature>
<reference evidence="2" key="1">
    <citation type="submission" date="2018-01" db="EMBL/GenBank/DDBJ databases">
        <title>An insight into the sialome of Amazonian anophelines.</title>
        <authorList>
            <person name="Ribeiro J.M."/>
            <person name="Scarpassa V."/>
            <person name="Calvo E."/>
        </authorList>
    </citation>
    <scope>NUCLEOTIDE SEQUENCE</scope>
    <source>
        <tissue evidence="2">Salivary glands</tissue>
    </source>
</reference>
<feature type="chain" id="PRO_5014856816" evidence="1">
    <location>
        <begin position="20"/>
        <end position="109"/>
    </location>
</feature>
<protein>
    <submittedName>
        <fullName evidence="2">Putative secreted protein</fullName>
    </submittedName>
</protein>
<organism evidence="2">
    <name type="scientific">Anopheles marajoara</name>
    <dbReference type="NCBI Taxonomy" id="58244"/>
    <lineage>
        <taxon>Eukaryota</taxon>
        <taxon>Metazoa</taxon>
        <taxon>Ecdysozoa</taxon>
        <taxon>Arthropoda</taxon>
        <taxon>Hexapoda</taxon>
        <taxon>Insecta</taxon>
        <taxon>Pterygota</taxon>
        <taxon>Neoptera</taxon>
        <taxon>Endopterygota</taxon>
        <taxon>Diptera</taxon>
        <taxon>Nematocera</taxon>
        <taxon>Culicoidea</taxon>
        <taxon>Culicidae</taxon>
        <taxon>Anophelinae</taxon>
        <taxon>Anopheles</taxon>
    </lineage>
</organism>